<evidence type="ECO:0000313" key="1">
    <source>
        <dbReference type="Proteomes" id="UP000887576"/>
    </source>
</evidence>
<name>A0AC34Q7X2_9BILA</name>
<dbReference type="WBParaSite" id="JU765_v2.g13809.t1">
    <property type="protein sequence ID" value="JU765_v2.g13809.t1"/>
    <property type="gene ID" value="JU765_v2.g13809"/>
</dbReference>
<reference evidence="2" key="1">
    <citation type="submission" date="2022-11" db="UniProtKB">
        <authorList>
            <consortium name="WormBaseParasite"/>
        </authorList>
    </citation>
    <scope>IDENTIFICATION</scope>
</reference>
<proteinExistence type="predicted"/>
<evidence type="ECO:0000313" key="2">
    <source>
        <dbReference type="WBParaSite" id="JU765_v2.g13809.t1"/>
    </source>
</evidence>
<protein>
    <submittedName>
        <fullName evidence="2">Uncharacterized protein</fullName>
    </submittedName>
</protein>
<organism evidence="1 2">
    <name type="scientific">Panagrolaimus sp. JU765</name>
    <dbReference type="NCBI Taxonomy" id="591449"/>
    <lineage>
        <taxon>Eukaryota</taxon>
        <taxon>Metazoa</taxon>
        <taxon>Ecdysozoa</taxon>
        <taxon>Nematoda</taxon>
        <taxon>Chromadorea</taxon>
        <taxon>Rhabditida</taxon>
        <taxon>Tylenchina</taxon>
        <taxon>Panagrolaimomorpha</taxon>
        <taxon>Panagrolaimoidea</taxon>
        <taxon>Panagrolaimidae</taxon>
        <taxon>Panagrolaimus</taxon>
    </lineage>
</organism>
<dbReference type="Proteomes" id="UP000887576">
    <property type="component" value="Unplaced"/>
</dbReference>
<accession>A0AC34Q7X2</accession>
<sequence length="122" mass="14047">MFVSLLKVPIDEITTVLASNLPELPITIDAMIKQSGLFSKTKVQIFDFNLVNDEVAAEVMIQYCAKIRAGESYFKDYSYFIPEVVTDNYELYVGNQKFTIPIQFKTFPCFFKQTFNLTVCQE</sequence>